<keyword evidence="2" id="KW-0808">Transferase</keyword>
<dbReference type="EMBL" id="FNNU01000005">
    <property type="protein sequence ID" value="SDX67650.1"/>
    <property type="molecule type" value="Genomic_DNA"/>
</dbReference>
<gene>
    <name evidence="5" type="ORF">SAMN05216287_3486</name>
</gene>
<dbReference type="InterPro" id="IPR029063">
    <property type="entry name" value="SAM-dependent_MTases_sf"/>
</dbReference>
<evidence type="ECO:0000256" key="2">
    <source>
        <dbReference type="ARBA" id="ARBA00022679"/>
    </source>
</evidence>
<sequence length="576" mass="63315">MLVKRTYKHFGFCCGLGSGAAGFNDSSLQIANMLGSWRCIGGVDIDAAGLADFEEFTGTKGTLLDLFTREQYIAFHGEEPPAGWKEATLDDIRRAANNEDPDGVFISSPCKGASGLLPESMSLTPKYMALNELTLRCVWLMLEAWQHRPVKLIVFENVPRLASRGRYLLDQIVQLFRHYGYAVEETVHDCGKIAGLAQSRPRFLLVARHVESVPAFLYQPQTHSLRGVGEILNRMPMPGDIDLAGPMHRVPALHWKTWVRLALVEPGKDWRSLNRLTIEDGYLRDLIIVPEYQAGYLGVHGWGDSTGTIAGRNGPTNGAFSVADPRPASKAEYSQYGVIPWDRHSGVVTGQRSPGQGPFSVADPRPDWNRHSGNFRVVPFDRHAGTIIAGGKGVQGGWQSVADPRVLNRKKGDAYLTGGHYGVVDWGSSAGAVSASARHDNGRWSVADTRLPASNDRLACVIRSPHDTWNRPFTTLELAALQSMFDPEDIWQPNDETSALELVGKQFILHGSNDGAWRERIGNAVPRKAGKAIANVMLSTLMLSEMGETFTLNNMPVWCRPLAMAISLSRLEVAHG</sequence>
<accession>A0A1H3DMT3</accession>
<keyword evidence="3" id="KW-0680">Restriction system</keyword>
<keyword evidence="1 5" id="KW-0489">Methyltransferase</keyword>
<dbReference type="Proteomes" id="UP000243778">
    <property type="component" value="Unassembled WGS sequence"/>
</dbReference>
<evidence type="ECO:0000256" key="3">
    <source>
        <dbReference type="ARBA" id="ARBA00022747"/>
    </source>
</evidence>
<dbReference type="GO" id="GO:0003886">
    <property type="term" value="F:DNA (cytosine-5-)-methyltransferase activity"/>
    <property type="evidence" value="ECO:0007669"/>
    <property type="project" value="UniProtKB-EC"/>
</dbReference>
<evidence type="ECO:0000256" key="1">
    <source>
        <dbReference type="ARBA" id="ARBA00022603"/>
    </source>
</evidence>
<keyword evidence="6" id="KW-1185">Reference proteome</keyword>
<dbReference type="InterPro" id="IPR001525">
    <property type="entry name" value="C5_MeTfrase"/>
</dbReference>
<dbReference type="Gene3D" id="3.40.50.150">
    <property type="entry name" value="Vaccinia Virus protein VP39"/>
    <property type="match status" value="1"/>
</dbReference>
<proteinExistence type="predicted"/>
<dbReference type="OrthoDB" id="9813719at2"/>
<dbReference type="RefSeq" id="WP_090230911.1">
    <property type="nucleotide sequence ID" value="NZ_FNNU01000005.1"/>
</dbReference>
<evidence type="ECO:0000313" key="5">
    <source>
        <dbReference type="EMBL" id="SDX67650.1"/>
    </source>
</evidence>
<protein>
    <submittedName>
        <fullName evidence="5">C-5 cytosine-specific DNA methylase</fullName>
    </submittedName>
</protein>
<dbReference type="GO" id="GO:0032259">
    <property type="term" value="P:methylation"/>
    <property type="evidence" value="ECO:0007669"/>
    <property type="project" value="UniProtKB-KW"/>
</dbReference>
<reference evidence="6" key="1">
    <citation type="submission" date="2016-10" db="EMBL/GenBank/DDBJ databases">
        <authorList>
            <person name="Varghese N."/>
            <person name="Submissions S."/>
        </authorList>
    </citation>
    <scope>NUCLEOTIDE SEQUENCE [LARGE SCALE GENOMIC DNA]</scope>
    <source>
        <strain evidence="6">NRRL B-59562</strain>
    </source>
</reference>
<comment type="catalytic activity">
    <reaction evidence="4">
        <text>a 2'-deoxycytidine in DNA + S-adenosyl-L-methionine = a 5-methyl-2'-deoxycytidine in DNA + S-adenosyl-L-homocysteine + H(+)</text>
        <dbReference type="Rhea" id="RHEA:13681"/>
        <dbReference type="Rhea" id="RHEA-COMP:11369"/>
        <dbReference type="Rhea" id="RHEA-COMP:11370"/>
        <dbReference type="ChEBI" id="CHEBI:15378"/>
        <dbReference type="ChEBI" id="CHEBI:57856"/>
        <dbReference type="ChEBI" id="CHEBI:59789"/>
        <dbReference type="ChEBI" id="CHEBI:85452"/>
        <dbReference type="ChEBI" id="CHEBI:85454"/>
        <dbReference type="EC" id="2.1.1.37"/>
    </reaction>
</comment>
<dbReference type="Pfam" id="PF00145">
    <property type="entry name" value="DNA_methylase"/>
    <property type="match status" value="1"/>
</dbReference>
<name>A0A1H3DMT3_9PSED</name>
<evidence type="ECO:0000256" key="4">
    <source>
        <dbReference type="ARBA" id="ARBA00047422"/>
    </source>
</evidence>
<dbReference type="AlphaFoldDB" id="A0A1H3DMT3"/>
<dbReference type="STRING" id="1007099.SAMN05216287_3486"/>
<dbReference type="GO" id="GO:0009307">
    <property type="term" value="P:DNA restriction-modification system"/>
    <property type="evidence" value="ECO:0007669"/>
    <property type="project" value="UniProtKB-KW"/>
</dbReference>
<organism evidence="5 6">
    <name type="scientific">Pseudomonas kuykendallii</name>
    <dbReference type="NCBI Taxonomy" id="1007099"/>
    <lineage>
        <taxon>Bacteria</taxon>
        <taxon>Pseudomonadati</taxon>
        <taxon>Pseudomonadota</taxon>
        <taxon>Gammaproteobacteria</taxon>
        <taxon>Pseudomonadales</taxon>
        <taxon>Pseudomonadaceae</taxon>
        <taxon>Pseudomonas</taxon>
    </lineage>
</organism>
<dbReference type="SUPFAM" id="SSF53335">
    <property type="entry name" value="S-adenosyl-L-methionine-dependent methyltransferases"/>
    <property type="match status" value="1"/>
</dbReference>
<evidence type="ECO:0000313" key="6">
    <source>
        <dbReference type="Proteomes" id="UP000243778"/>
    </source>
</evidence>